<dbReference type="PANTHER" id="PTHR31691:SF1">
    <property type="entry name" value="ROTATIN"/>
    <property type="match status" value="1"/>
</dbReference>
<gene>
    <name evidence="1" type="ORF">NP493_76g05037</name>
</gene>
<proteinExistence type="predicted"/>
<sequence>MPKKTKKTSVMRLKETVWLDLLASLSFSTDGQNMILKVNDAVNLLLEFGSGGSEHNQKSAVLVLRNLCFNSAAKSQFLATAKLLPFLLRCVEQGSEQVRVISCSALWALVYNSHKAKVNLKNAHIVGKLQEAYSQLVNMPDSPWAEKCAQNLHDVLVVLRS</sequence>
<dbReference type="AlphaFoldDB" id="A0AAD9P9P1"/>
<dbReference type="GO" id="GO:0007099">
    <property type="term" value="P:centriole replication"/>
    <property type="evidence" value="ECO:0007669"/>
    <property type="project" value="TreeGrafter"/>
</dbReference>
<dbReference type="Proteomes" id="UP001209878">
    <property type="component" value="Unassembled WGS sequence"/>
</dbReference>
<dbReference type="GO" id="GO:0036064">
    <property type="term" value="C:ciliary basal body"/>
    <property type="evidence" value="ECO:0007669"/>
    <property type="project" value="InterPro"/>
</dbReference>
<dbReference type="InterPro" id="IPR016024">
    <property type="entry name" value="ARM-type_fold"/>
</dbReference>
<name>A0AAD9P9P1_RIDPI</name>
<dbReference type="PANTHER" id="PTHR31691">
    <property type="entry name" value="ROTATIN"/>
    <property type="match status" value="1"/>
</dbReference>
<dbReference type="InterPro" id="IPR011989">
    <property type="entry name" value="ARM-like"/>
</dbReference>
<accession>A0AAD9P9P1</accession>
<evidence type="ECO:0000313" key="2">
    <source>
        <dbReference type="Proteomes" id="UP001209878"/>
    </source>
</evidence>
<keyword evidence="2" id="KW-1185">Reference proteome</keyword>
<dbReference type="GO" id="GO:0005813">
    <property type="term" value="C:centrosome"/>
    <property type="evidence" value="ECO:0007669"/>
    <property type="project" value="InterPro"/>
</dbReference>
<dbReference type="GO" id="GO:0005814">
    <property type="term" value="C:centriole"/>
    <property type="evidence" value="ECO:0007669"/>
    <property type="project" value="TreeGrafter"/>
</dbReference>
<dbReference type="EMBL" id="JAODUO010000076">
    <property type="protein sequence ID" value="KAK2190562.1"/>
    <property type="molecule type" value="Genomic_DNA"/>
</dbReference>
<comment type="caution">
    <text evidence="1">The sequence shown here is derived from an EMBL/GenBank/DDBJ whole genome shotgun (WGS) entry which is preliminary data.</text>
</comment>
<protein>
    <submittedName>
        <fullName evidence="1">Uncharacterized protein</fullName>
    </submittedName>
</protein>
<evidence type="ECO:0000313" key="1">
    <source>
        <dbReference type="EMBL" id="KAK2190562.1"/>
    </source>
</evidence>
<reference evidence="1" key="1">
    <citation type="journal article" date="2023" name="Mol. Biol. Evol.">
        <title>Third-Generation Sequencing Reveals the Adaptive Role of the Epigenome in Three Deep-Sea Polychaetes.</title>
        <authorList>
            <person name="Perez M."/>
            <person name="Aroh O."/>
            <person name="Sun Y."/>
            <person name="Lan Y."/>
            <person name="Juniper S.K."/>
            <person name="Young C.R."/>
            <person name="Angers B."/>
            <person name="Qian P.Y."/>
        </authorList>
    </citation>
    <scope>NUCLEOTIDE SEQUENCE</scope>
    <source>
        <strain evidence="1">R07B-5</strain>
    </source>
</reference>
<dbReference type="SUPFAM" id="SSF48371">
    <property type="entry name" value="ARM repeat"/>
    <property type="match status" value="1"/>
</dbReference>
<dbReference type="InterPro" id="IPR030791">
    <property type="entry name" value="Rotatin"/>
</dbReference>
<organism evidence="1 2">
    <name type="scientific">Ridgeia piscesae</name>
    <name type="common">Tubeworm</name>
    <dbReference type="NCBI Taxonomy" id="27915"/>
    <lineage>
        <taxon>Eukaryota</taxon>
        <taxon>Metazoa</taxon>
        <taxon>Spiralia</taxon>
        <taxon>Lophotrochozoa</taxon>
        <taxon>Annelida</taxon>
        <taxon>Polychaeta</taxon>
        <taxon>Sedentaria</taxon>
        <taxon>Canalipalpata</taxon>
        <taxon>Sabellida</taxon>
        <taxon>Siboglinidae</taxon>
        <taxon>Ridgeia</taxon>
    </lineage>
</organism>
<dbReference type="GO" id="GO:0010457">
    <property type="term" value="P:centriole-centriole cohesion"/>
    <property type="evidence" value="ECO:0007669"/>
    <property type="project" value="TreeGrafter"/>
</dbReference>
<dbReference type="GO" id="GO:0032053">
    <property type="term" value="P:ciliary basal body organization"/>
    <property type="evidence" value="ECO:0007669"/>
    <property type="project" value="TreeGrafter"/>
</dbReference>
<dbReference type="Gene3D" id="1.25.10.10">
    <property type="entry name" value="Leucine-rich Repeat Variant"/>
    <property type="match status" value="1"/>
</dbReference>